<feature type="region of interest" description="Disordered" evidence="5">
    <location>
        <begin position="190"/>
        <end position="245"/>
    </location>
</feature>
<dbReference type="Pfam" id="PF18044">
    <property type="entry name" value="zf-CCCH_4"/>
    <property type="match status" value="1"/>
</dbReference>
<feature type="zinc finger region" description="C3H1-type" evidence="4">
    <location>
        <begin position="276"/>
        <end position="303"/>
    </location>
</feature>
<dbReference type="SMART" id="SM00356">
    <property type="entry name" value="ZnF_C3H1"/>
    <property type="match status" value="3"/>
</dbReference>
<dbReference type="InterPro" id="IPR041367">
    <property type="entry name" value="Znf-CCCH_4"/>
</dbReference>
<dbReference type="Pfam" id="PF00642">
    <property type="entry name" value="zf-CCCH"/>
    <property type="match status" value="1"/>
</dbReference>
<evidence type="ECO:0000313" key="7">
    <source>
        <dbReference type="EMBL" id="KAJ4950298.1"/>
    </source>
</evidence>
<dbReference type="PANTHER" id="PTHR36886:SF8">
    <property type="entry name" value="ZINC FINGER CCCH DOMAIN-CONTAINING PROTEIN 38"/>
    <property type="match status" value="1"/>
</dbReference>
<dbReference type="AlphaFoldDB" id="A0A9Q0JU43"/>
<dbReference type="InterPro" id="IPR000571">
    <property type="entry name" value="Znf_CCCH"/>
</dbReference>
<evidence type="ECO:0000313" key="8">
    <source>
        <dbReference type="Proteomes" id="UP001141806"/>
    </source>
</evidence>
<sequence length="1007" mass="111555">MSGSVKKRTSKWDMKVETDVPSESREDTIWPDKAGESIHNKESSSGWNSPKVAGCQDPRWSNMDSNKSWEQLPPKRGADPDDGLNRDINEISQGMAGWDGDQSYSSSMSPGLDVWRNKNQSHSPKSSWRSLRSRSRSPLHDFKRGSDHWRDRNRSGSGVSAPTCNDFAAGRCRRGSQCRFLHQDNHDYEVRKHSEHDRAENLGDDDNSHPERGQVERLRVRREDSGSSENGLAGSWGSRNERGSFSRHSNNEELIDYSLDMISHGYGDREKHEPPRNRSNHCTAFLKGKCYRGSSCKYAHHDVVGDKHGGWSGKDVTRDRAHDRRESHGYDSGREPFRNNSIPCKYFATGNCRNGAHCRFSHDGPRRCSPEYRSQGDKWGHSLNNEHNSWGGPNWSNTVVAQDVAKDDRQGSNLDNKGNSWDGPKWSDMETGSGVAMDHRWGHNSDIKPNAWRDPKLSDAASGSDVAKDDKWVHSLGNEPDSWGGPKWNDTAAGSVAESPHYRTERGDRPVATKRPKDDQCGHSSDNENRPWGGPTWSDKAAAQDMCKTPHPSENNVVSMSIPESIGGNKPLDVADTSAAAPVTEQYPFYINKVEHKQIPQDSQSRTPNGISLPTCEQNTTQEVLPQQKHPSLRGDAAVAFPCRGSSNLPMFPMPGQSFNRDVQSGGCSTLNIIGKSEQILPPHTPSGQIMNLSRETQTTISEPPSNLQGQTLFHKCGSTTKSETEDAKTSKATSVTSLAHNVITSEQVAQMTSLSASLAQIFKNGQQLPQLYAALNPPNSIGLVPSQTTPAATSSTVTLPSSDPSQITWSQKPYDPMVSTESSRPDTSDQPPGFSSGPVEWNKVAEQMPLRSSVPSFLANNFSEQTLQHGSHESKLLEPVAACEDVIKNDKTDQINKEENGHSEDMDADGRVDEECKRSKDAKALRMFKFALVEFVKEILKPTWKGGQMSKEAHKTVVKKVVDKVTGAIQGADVPHTQEKIDHYLSYSKPKLTKLVQAYVEKYSKS</sequence>
<feature type="region of interest" description="Disordered" evidence="5">
    <location>
        <begin position="1"/>
        <end position="167"/>
    </location>
</feature>
<feature type="region of interest" description="Disordered" evidence="5">
    <location>
        <begin position="405"/>
        <end position="554"/>
    </location>
</feature>
<keyword evidence="1 4" id="KW-0479">Metal-binding</keyword>
<dbReference type="SUPFAM" id="SSF90229">
    <property type="entry name" value="CCCH zinc finger"/>
    <property type="match status" value="1"/>
</dbReference>
<feature type="compositionally biased region" description="Low complexity" evidence="5">
    <location>
        <begin position="121"/>
        <end position="130"/>
    </location>
</feature>
<dbReference type="PANTHER" id="PTHR36886">
    <property type="entry name" value="PROTEIN FRIGIDA-ESSENTIAL 1"/>
    <property type="match status" value="1"/>
</dbReference>
<organism evidence="7 8">
    <name type="scientific">Protea cynaroides</name>
    <dbReference type="NCBI Taxonomy" id="273540"/>
    <lineage>
        <taxon>Eukaryota</taxon>
        <taxon>Viridiplantae</taxon>
        <taxon>Streptophyta</taxon>
        <taxon>Embryophyta</taxon>
        <taxon>Tracheophyta</taxon>
        <taxon>Spermatophyta</taxon>
        <taxon>Magnoliopsida</taxon>
        <taxon>Proteales</taxon>
        <taxon>Proteaceae</taxon>
        <taxon>Protea</taxon>
    </lineage>
</organism>
<dbReference type="OrthoDB" id="411372at2759"/>
<dbReference type="PROSITE" id="PS50103">
    <property type="entry name" value="ZF_C3H1"/>
    <property type="match status" value="3"/>
</dbReference>
<feature type="domain" description="C3H1-type" evidence="6">
    <location>
        <begin position="338"/>
        <end position="365"/>
    </location>
</feature>
<dbReference type="InterPro" id="IPR036855">
    <property type="entry name" value="Znf_CCCH_sf"/>
</dbReference>
<feature type="region of interest" description="Disordered" evidence="5">
    <location>
        <begin position="313"/>
        <end position="334"/>
    </location>
</feature>
<evidence type="ECO:0000256" key="5">
    <source>
        <dbReference type="SAM" id="MobiDB-lite"/>
    </source>
</evidence>
<feature type="compositionally biased region" description="Basic and acidic residues" evidence="5">
    <location>
        <begin position="437"/>
        <end position="457"/>
    </location>
</feature>
<feature type="domain" description="C3H1-type" evidence="6">
    <location>
        <begin position="276"/>
        <end position="303"/>
    </location>
</feature>
<evidence type="ECO:0000256" key="4">
    <source>
        <dbReference type="PROSITE-ProRule" id="PRU00723"/>
    </source>
</evidence>
<feature type="compositionally biased region" description="Basic and acidic residues" evidence="5">
    <location>
        <begin position="76"/>
        <end position="89"/>
    </location>
</feature>
<keyword evidence="3 4" id="KW-0862">Zinc</keyword>
<dbReference type="Gene3D" id="3.30.1370.210">
    <property type="match status" value="2"/>
</dbReference>
<keyword evidence="8" id="KW-1185">Reference proteome</keyword>
<feature type="compositionally biased region" description="Basic and acidic residues" evidence="5">
    <location>
        <begin position="138"/>
        <end position="154"/>
    </location>
</feature>
<feature type="region of interest" description="Disordered" evidence="5">
    <location>
        <begin position="785"/>
        <end position="840"/>
    </location>
</feature>
<proteinExistence type="predicted"/>
<accession>A0A9Q0JU43</accession>
<feature type="domain" description="C3H1-type" evidence="6">
    <location>
        <begin position="158"/>
        <end position="185"/>
    </location>
</feature>
<evidence type="ECO:0000256" key="1">
    <source>
        <dbReference type="ARBA" id="ARBA00022723"/>
    </source>
</evidence>
<dbReference type="GO" id="GO:0008270">
    <property type="term" value="F:zinc ion binding"/>
    <property type="evidence" value="ECO:0007669"/>
    <property type="project" value="UniProtKB-KW"/>
</dbReference>
<comment type="caution">
    <text evidence="7">The sequence shown here is derived from an EMBL/GenBank/DDBJ whole genome shotgun (WGS) entry which is preliminary data.</text>
</comment>
<dbReference type="Proteomes" id="UP001141806">
    <property type="component" value="Unassembled WGS sequence"/>
</dbReference>
<evidence type="ECO:0000256" key="3">
    <source>
        <dbReference type="ARBA" id="ARBA00022833"/>
    </source>
</evidence>
<gene>
    <name evidence="7" type="ORF">NE237_027130</name>
</gene>
<feature type="compositionally biased region" description="Basic and acidic residues" evidence="5">
    <location>
        <begin position="500"/>
        <end position="529"/>
    </location>
</feature>
<name>A0A9Q0JU43_9MAGN</name>
<feature type="zinc finger region" description="C3H1-type" evidence="4">
    <location>
        <begin position="338"/>
        <end position="365"/>
    </location>
</feature>
<evidence type="ECO:0000259" key="6">
    <source>
        <dbReference type="PROSITE" id="PS50103"/>
    </source>
</evidence>
<feature type="compositionally biased region" description="Low complexity" evidence="5">
    <location>
        <begin position="785"/>
        <end position="803"/>
    </location>
</feature>
<dbReference type="EMBL" id="JAMYWD010000012">
    <property type="protein sequence ID" value="KAJ4950298.1"/>
    <property type="molecule type" value="Genomic_DNA"/>
</dbReference>
<keyword evidence="2 4" id="KW-0863">Zinc-finger</keyword>
<feature type="zinc finger region" description="C3H1-type" evidence="4">
    <location>
        <begin position="158"/>
        <end position="185"/>
    </location>
</feature>
<reference evidence="7" key="1">
    <citation type="journal article" date="2023" name="Plant J.">
        <title>The genome of the king protea, Protea cynaroides.</title>
        <authorList>
            <person name="Chang J."/>
            <person name="Duong T.A."/>
            <person name="Schoeman C."/>
            <person name="Ma X."/>
            <person name="Roodt D."/>
            <person name="Barker N."/>
            <person name="Li Z."/>
            <person name="Van de Peer Y."/>
            <person name="Mizrachi E."/>
        </authorList>
    </citation>
    <scope>NUCLEOTIDE SEQUENCE</scope>
    <source>
        <tissue evidence="7">Young leaves</tissue>
    </source>
</reference>
<feature type="compositionally biased region" description="Basic and acidic residues" evidence="5">
    <location>
        <begin position="190"/>
        <end position="225"/>
    </location>
</feature>
<protein>
    <recommendedName>
        <fullName evidence="6">C3H1-type domain-containing protein</fullName>
    </recommendedName>
</protein>
<evidence type="ECO:0000256" key="2">
    <source>
        <dbReference type="ARBA" id="ARBA00022771"/>
    </source>
</evidence>
<dbReference type="InterPro" id="IPR052650">
    <property type="entry name" value="Zinc_finger_CCCH"/>
</dbReference>
<feature type="compositionally biased region" description="Basic and acidic residues" evidence="5">
    <location>
        <begin position="10"/>
        <end position="42"/>
    </location>
</feature>